<dbReference type="Proteomes" id="UP000886469">
    <property type="component" value="Unassembled WGS sequence"/>
</dbReference>
<dbReference type="RefSeq" id="WP_169070052.1">
    <property type="nucleotide sequence ID" value="NZ_SPMX01000018.1"/>
</dbReference>
<proteinExistence type="predicted"/>
<protein>
    <submittedName>
        <fullName evidence="1">Capsid protein</fullName>
    </submittedName>
</protein>
<reference evidence="1" key="1">
    <citation type="submission" date="2019-03" db="EMBL/GenBank/DDBJ databases">
        <title>Metabolic reconstructions from genomes of highly enriched 'Candidatus Accumulibacter' and 'Candidatus Competibacter' bioreactor populations.</title>
        <authorList>
            <person name="Annavajhala M.K."/>
            <person name="Welles L."/>
            <person name="Abbas B."/>
            <person name="Sorokin D."/>
            <person name="Park H."/>
            <person name="Van Loosdrecht M."/>
            <person name="Chandran K."/>
        </authorList>
    </citation>
    <scope>NUCLEOTIDE SEQUENCE</scope>
    <source>
        <strain evidence="1">SBR_L</strain>
    </source>
</reference>
<dbReference type="Gene3D" id="3.90.1690.10">
    <property type="entry name" value="phage-related protein like domain"/>
    <property type="match status" value="1"/>
</dbReference>
<name>A0ABX1T6L7_9PROT</name>
<organism evidence="1 2">
    <name type="scientific">Candidatus Accumulibacter contiguus</name>
    <dbReference type="NCBI Taxonomy" id="2954381"/>
    <lineage>
        <taxon>Bacteria</taxon>
        <taxon>Pseudomonadati</taxon>
        <taxon>Pseudomonadota</taxon>
        <taxon>Betaproteobacteria</taxon>
        <taxon>Candidatus Accumulibacter</taxon>
    </lineage>
</organism>
<dbReference type="InterPro" id="IPR053738">
    <property type="entry name" value="Lambda_capsid_assembly"/>
</dbReference>
<keyword evidence="2" id="KW-1185">Reference proteome</keyword>
<gene>
    <name evidence="1" type="ORF">E4Q08_08385</name>
</gene>
<accession>A0ABX1T6L7</accession>
<dbReference type="EMBL" id="SPMX01000018">
    <property type="protein sequence ID" value="NMQ05287.1"/>
    <property type="molecule type" value="Genomic_DNA"/>
</dbReference>
<sequence length="316" mass="33798">MSTTAFPVNPELTAVAIGYKNRDMDLIADAVLPRVLSAKKFSYTKYTAADAYTIPSTRVGRKSAMTMVDFGGTIVNDECVDWGLKCPVPNDEIEAFNAMQNSGAIASPMAKSVSLVTGLVLLDREIRVANLVTTLGTYPAANRATLSGTSQWSDFTNSNPLDALLVALDVPLVRPNTVVMGQAVWTKMRQHPRLIQAANASAQTGGAITRQDLADLLEVRNILIGAGFGNTALKGQTPSYSRVWGKHCALLFISEEQANADQPTFGFTAQFGNRIASDIADPDIGMRGGVMVRVGESVKEVISANDAGYFFQNAVA</sequence>
<evidence type="ECO:0000313" key="2">
    <source>
        <dbReference type="Proteomes" id="UP000886469"/>
    </source>
</evidence>
<evidence type="ECO:0000313" key="1">
    <source>
        <dbReference type="EMBL" id="NMQ05287.1"/>
    </source>
</evidence>
<comment type="caution">
    <text evidence="1">The sequence shown here is derived from an EMBL/GenBank/DDBJ whole genome shotgun (WGS) entry which is preliminary data.</text>
</comment>